<feature type="region of interest" description="Disordered" evidence="1">
    <location>
        <begin position="30"/>
        <end position="50"/>
    </location>
</feature>
<sequence length="292" mass="31301">MVRQASPGRIVARVATAAAAALLTACSASPAPSAHGSSPEPLTPASLSHALPPDPVRMVLPATGAETRWTQGLDVFVRQVGRTVEASCARQQGIALPAQAPLAFIRYYDLPDLDFIARHGTSESAPVPTPSARPAVAARAGSPAAINRCRTEGRTAADALRGTYAELQGQWFGEVASLRRDPHTLRALRTLSRCLAGHGIQARDENAFFALSDARMQTAAPAELAGAEREVGRAYADCMRPVEAVREPARLRLRARFLADHADEIRELRRTLVPLLHRAEEQHGVRLAFPAP</sequence>
<dbReference type="Proteomes" id="UP001595701">
    <property type="component" value="Unassembled WGS sequence"/>
</dbReference>
<dbReference type="PROSITE" id="PS51257">
    <property type="entry name" value="PROKAR_LIPOPROTEIN"/>
    <property type="match status" value="1"/>
</dbReference>
<keyword evidence="4" id="KW-1185">Reference proteome</keyword>
<evidence type="ECO:0008006" key="5">
    <source>
        <dbReference type="Google" id="ProtNLM"/>
    </source>
</evidence>
<evidence type="ECO:0000256" key="2">
    <source>
        <dbReference type="SAM" id="SignalP"/>
    </source>
</evidence>
<dbReference type="RefSeq" id="WP_310777202.1">
    <property type="nucleotide sequence ID" value="NZ_JBHRWR010000039.1"/>
</dbReference>
<keyword evidence="2" id="KW-0732">Signal</keyword>
<accession>A0ABV7SMJ5</accession>
<evidence type="ECO:0000313" key="4">
    <source>
        <dbReference type="Proteomes" id="UP001595701"/>
    </source>
</evidence>
<protein>
    <recommendedName>
        <fullName evidence="5">DUF3829 domain-containing protein</fullName>
    </recommendedName>
</protein>
<feature type="signal peptide" evidence="2">
    <location>
        <begin position="1"/>
        <end position="30"/>
    </location>
</feature>
<name>A0ABV7SMJ5_9ACTN</name>
<dbReference type="EMBL" id="JBHRWR010000039">
    <property type="protein sequence ID" value="MFC3577678.1"/>
    <property type="molecule type" value="Genomic_DNA"/>
</dbReference>
<reference evidence="4" key="1">
    <citation type="journal article" date="2019" name="Int. J. Syst. Evol. Microbiol.">
        <title>The Global Catalogue of Microorganisms (GCM) 10K type strain sequencing project: providing services to taxonomists for standard genome sequencing and annotation.</title>
        <authorList>
            <consortium name="The Broad Institute Genomics Platform"/>
            <consortium name="The Broad Institute Genome Sequencing Center for Infectious Disease"/>
            <person name="Wu L."/>
            <person name="Ma J."/>
        </authorList>
    </citation>
    <scope>NUCLEOTIDE SEQUENCE [LARGE SCALE GENOMIC DNA]</scope>
    <source>
        <strain evidence="4">CGMCC 4.7035</strain>
    </source>
</reference>
<evidence type="ECO:0000313" key="3">
    <source>
        <dbReference type="EMBL" id="MFC3577678.1"/>
    </source>
</evidence>
<evidence type="ECO:0000256" key="1">
    <source>
        <dbReference type="SAM" id="MobiDB-lite"/>
    </source>
</evidence>
<feature type="chain" id="PRO_5046555984" description="DUF3829 domain-containing protein" evidence="2">
    <location>
        <begin position="31"/>
        <end position="292"/>
    </location>
</feature>
<comment type="caution">
    <text evidence="3">The sequence shown here is derived from an EMBL/GenBank/DDBJ whole genome shotgun (WGS) entry which is preliminary data.</text>
</comment>
<organism evidence="3 4">
    <name type="scientific">Streptomyces yaanensis</name>
    <dbReference type="NCBI Taxonomy" id="1142239"/>
    <lineage>
        <taxon>Bacteria</taxon>
        <taxon>Bacillati</taxon>
        <taxon>Actinomycetota</taxon>
        <taxon>Actinomycetes</taxon>
        <taxon>Kitasatosporales</taxon>
        <taxon>Streptomycetaceae</taxon>
        <taxon>Streptomyces</taxon>
    </lineage>
</organism>
<proteinExistence type="predicted"/>
<gene>
    <name evidence="3" type="ORF">ACFOZ0_31340</name>
</gene>